<accession>A0A1C1CK92</accession>
<dbReference type="eggNOG" id="ENOG502T5CA">
    <property type="taxonomic scope" value="Eukaryota"/>
</dbReference>
<feature type="coiled-coil region" evidence="1">
    <location>
        <begin position="188"/>
        <end position="218"/>
    </location>
</feature>
<proteinExistence type="predicted"/>
<evidence type="ECO:0000313" key="4">
    <source>
        <dbReference type="Proteomes" id="UP000094526"/>
    </source>
</evidence>
<reference evidence="4" key="1">
    <citation type="submission" date="2015-07" db="EMBL/GenBank/DDBJ databases">
        <authorList>
            <person name="Teixeira M.M."/>
            <person name="Souza R.C."/>
            <person name="Almeida L.G."/>
            <person name="Vicente V.A."/>
            <person name="de Hoog S."/>
            <person name="Bocca A.L."/>
            <person name="de Almeida S.R."/>
            <person name="Vasconcelos A.T."/>
            <person name="Felipe M.S."/>
        </authorList>
    </citation>
    <scope>NUCLEOTIDE SEQUENCE [LARGE SCALE GENOMIC DNA]</scope>
    <source>
        <strain evidence="4">KSF</strain>
    </source>
</reference>
<organism evidence="3 4">
    <name type="scientific">Cladophialophora carrionii</name>
    <dbReference type="NCBI Taxonomy" id="86049"/>
    <lineage>
        <taxon>Eukaryota</taxon>
        <taxon>Fungi</taxon>
        <taxon>Dikarya</taxon>
        <taxon>Ascomycota</taxon>
        <taxon>Pezizomycotina</taxon>
        <taxon>Eurotiomycetes</taxon>
        <taxon>Chaetothyriomycetidae</taxon>
        <taxon>Chaetothyriales</taxon>
        <taxon>Herpotrichiellaceae</taxon>
        <taxon>Cladophialophora</taxon>
    </lineage>
</organism>
<dbReference type="VEuPathDB" id="FungiDB:CLCR_05116"/>
<protein>
    <submittedName>
        <fullName evidence="3">Uncharacterized protein</fullName>
    </submittedName>
</protein>
<evidence type="ECO:0000256" key="2">
    <source>
        <dbReference type="SAM" id="MobiDB-lite"/>
    </source>
</evidence>
<feature type="region of interest" description="Disordered" evidence="2">
    <location>
        <begin position="1"/>
        <end position="64"/>
    </location>
</feature>
<sequence length="256" mass="28237">MPDVSNVSSLKVPVSNEVPSSLVEPRTPSSAHRSETSVDTITPATSAGPSPGTPSEISSRESTCEPTVEILEELGCKLETLVFAEETTPPRVQPPVDPRAEAALLRNQDLPRFECAFGFSGAIDKPADIPKTKTAFIVALRDEIEVIGGIQRGLKSYQAAINSGKYHTFRTEFLIDQNTASVITVHQLEQIAAHLKKLEKDVEEIQDYKAEVKEELMDAFGQVQPWVMRARAILRHCHVFYKINFVLASEQKGKQP</sequence>
<keyword evidence="4" id="KW-1185">Reference proteome</keyword>
<feature type="compositionally biased region" description="Polar residues" evidence="2">
    <location>
        <begin position="27"/>
        <end position="57"/>
    </location>
</feature>
<dbReference type="OrthoDB" id="4156346at2759"/>
<evidence type="ECO:0000313" key="3">
    <source>
        <dbReference type="EMBL" id="OCT48944.1"/>
    </source>
</evidence>
<dbReference type="VEuPathDB" id="FungiDB:G647_02964"/>
<gene>
    <name evidence="3" type="ORF">CLCR_05116</name>
</gene>
<name>A0A1C1CK92_9EURO</name>
<keyword evidence="1" id="KW-0175">Coiled coil</keyword>
<evidence type="ECO:0000256" key="1">
    <source>
        <dbReference type="SAM" id="Coils"/>
    </source>
</evidence>
<comment type="caution">
    <text evidence="3">The sequence shown here is derived from an EMBL/GenBank/DDBJ whole genome shotgun (WGS) entry which is preliminary data.</text>
</comment>
<dbReference type="Proteomes" id="UP000094526">
    <property type="component" value="Unassembled WGS sequence"/>
</dbReference>
<dbReference type="AlphaFoldDB" id="A0A1C1CK92"/>
<dbReference type="EMBL" id="LGRB01000011">
    <property type="protein sequence ID" value="OCT48944.1"/>
    <property type="molecule type" value="Genomic_DNA"/>
</dbReference>